<proteinExistence type="predicted"/>
<comment type="caution">
    <text evidence="1">The sequence shown here is derived from an EMBL/GenBank/DDBJ whole genome shotgun (WGS) entry which is preliminary data.</text>
</comment>
<keyword evidence="2" id="KW-1185">Reference proteome</keyword>
<name>A0ABP0GII1_CLALP</name>
<evidence type="ECO:0000313" key="2">
    <source>
        <dbReference type="Proteomes" id="UP001642483"/>
    </source>
</evidence>
<gene>
    <name evidence="1" type="ORF">CVLEPA_LOCUS24283</name>
</gene>
<sequence>MEDMVSKILAESKKAETINNPIPINKTSQALDVESDTGICIKEVYSENASVFPLVEAIKEEPLLLQHWEVSETDDPSMSMSNKFSHQSEIGLNAAVKTAWPQTCIEKDHSEKASIYPQFDVIEKEPLLWQKLAVLQTETDDPNISILNKLTSQSEIGVKATVKAIDRETILKEVQMKNAAILWKCSLIILQQMIETMLAKSILRLLKLYDNQAMECHPVGMQVDISLKAIDDMISEEFKSMRQDMKKEFVKMQESMEDVISMIRKTETMNNAMPVAEISQTTVVKSHISINIEEVYSEKAPVFPLVEAVKE</sequence>
<evidence type="ECO:0000313" key="1">
    <source>
        <dbReference type="EMBL" id="CAK8691517.1"/>
    </source>
</evidence>
<reference evidence="1 2" key="1">
    <citation type="submission" date="2024-02" db="EMBL/GenBank/DDBJ databases">
        <authorList>
            <person name="Daric V."/>
            <person name="Darras S."/>
        </authorList>
    </citation>
    <scope>NUCLEOTIDE SEQUENCE [LARGE SCALE GENOMIC DNA]</scope>
</reference>
<organism evidence="1 2">
    <name type="scientific">Clavelina lepadiformis</name>
    <name type="common">Light-bulb sea squirt</name>
    <name type="synonym">Ascidia lepadiformis</name>
    <dbReference type="NCBI Taxonomy" id="159417"/>
    <lineage>
        <taxon>Eukaryota</taxon>
        <taxon>Metazoa</taxon>
        <taxon>Chordata</taxon>
        <taxon>Tunicata</taxon>
        <taxon>Ascidiacea</taxon>
        <taxon>Aplousobranchia</taxon>
        <taxon>Clavelinidae</taxon>
        <taxon>Clavelina</taxon>
    </lineage>
</organism>
<dbReference type="Proteomes" id="UP001642483">
    <property type="component" value="Unassembled WGS sequence"/>
</dbReference>
<dbReference type="EMBL" id="CAWYQH010000119">
    <property type="protein sequence ID" value="CAK8691517.1"/>
    <property type="molecule type" value="Genomic_DNA"/>
</dbReference>
<accession>A0ABP0GII1</accession>
<protein>
    <submittedName>
        <fullName evidence="1">Uncharacterized protein</fullName>
    </submittedName>
</protein>